<dbReference type="AlphaFoldDB" id="A0A382AKX4"/>
<gene>
    <name evidence="1" type="ORF">METZ01_LOCUS155010</name>
</gene>
<reference evidence="1" key="1">
    <citation type="submission" date="2018-05" db="EMBL/GenBank/DDBJ databases">
        <authorList>
            <person name="Lanie J.A."/>
            <person name="Ng W.-L."/>
            <person name="Kazmierczak K.M."/>
            <person name="Andrzejewski T.M."/>
            <person name="Davidsen T.M."/>
            <person name="Wayne K.J."/>
            <person name="Tettelin H."/>
            <person name="Glass J.I."/>
            <person name="Rusch D."/>
            <person name="Podicherti R."/>
            <person name="Tsui H.-C.T."/>
            <person name="Winkler M.E."/>
        </authorList>
    </citation>
    <scope>NUCLEOTIDE SEQUENCE</scope>
</reference>
<protein>
    <submittedName>
        <fullName evidence="1">Uncharacterized protein</fullName>
    </submittedName>
</protein>
<dbReference type="Gene3D" id="3.40.50.11780">
    <property type="match status" value="1"/>
</dbReference>
<dbReference type="EMBL" id="UINC01025830">
    <property type="protein sequence ID" value="SVB02156.1"/>
    <property type="molecule type" value="Genomic_DNA"/>
</dbReference>
<organism evidence="1">
    <name type="scientific">marine metagenome</name>
    <dbReference type="NCBI Taxonomy" id="408172"/>
    <lineage>
        <taxon>unclassified sequences</taxon>
        <taxon>metagenomes</taxon>
        <taxon>ecological metagenomes</taxon>
    </lineage>
</organism>
<accession>A0A382AKX4</accession>
<evidence type="ECO:0000313" key="1">
    <source>
        <dbReference type="EMBL" id="SVB02156.1"/>
    </source>
</evidence>
<feature type="non-terminal residue" evidence="1">
    <location>
        <position position="356"/>
    </location>
</feature>
<name>A0A382AKX4_9ZZZZ</name>
<sequence length="356" mass="37235">MPFQVSPGVNTSEIDLTTIVPGISSIDAGFAGCFRWGPVNDVTLIDSEDLLVETFQSPDANTYISFLTAANFLTYSSALHVVRTSNTAMKNASASGTVVLISNTSHYQATYSEQEGSPVTAQGDWCAKWGGDLGNSLKVSLCGPTRANLASGNTVVAGNSDVTLTGTYAVHATDKSFTGSSSLAATELRVGDVIACSSNVFVIATITSNTAGTVDRDPTTGAISAAATVRYKRSPFAEPSRNMVGTVAVTTNVATVTATVATAGAHNTTSFTRQYTVGDIIKINGEERKIKAVTNSSYMTTTVAFTNTATAQTHSRTWEYAGSFDKEPVTTAHTAAKGGALYDEVHVAVVDEDGEW</sequence>
<proteinExistence type="predicted"/>